<reference evidence="1" key="1">
    <citation type="submission" date="2022-07" db="EMBL/GenBank/DDBJ databases">
        <title>Phylogenomic reconstructions and comparative analyses of Kickxellomycotina fungi.</title>
        <authorList>
            <person name="Reynolds N.K."/>
            <person name="Stajich J.E."/>
            <person name="Barry K."/>
            <person name="Grigoriev I.V."/>
            <person name="Crous P."/>
            <person name="Smith M.E."/>
        </authorList>
    </citation>
    <scope>NUCLEOTIDE SEQUENCE</scope>
    <source>
        <strain evidence="1">BCRC 34191</strain>
    </source>
</reference>
<name>A0ACC1KCC2_9FUNG</name>
<protein>
    <submittedName>
        <fullName evidence="1">Uncharacterized protein</fullName>
    </submittedName>
</protein>
<accession>A0ACC1KCC2</accession>
<sequence length="492" mass="53097">MGLREKTEFSLQTASLVSAVAFLLFFWAARHYTSDWRERRVFKRRLVDTHRRLTTGKDERVGGRLQWKRFVAAVPLVPLATAYVAVRLGWDVFELLVFCSIDFSRHASVRTVEALVAGSAWVHASAAEVARRLDAGRRLQDAVIAVVEGAVVWLFHSLFPAVARAAGWARGCGEALVRWWERVDGAVWLRDAVEAAVLEGIVPAADALWRGGAAVAGRSAWLVGRAVEAAAILGADVARDLRLLAACAAVVADWLACDRRWWRDPLIRVAAVRVATMGADCLRLLHRWLAVWVAPRLADALCLLWAAGRSAMCACGHLVDTLLQSALGAAVRLGGLLAPLATRAWVWLQRVDFLRGLARGLRALGHCAGTVVGWAGRALALAAALGADAHAWAVSWVLLPGARLVAAASVLASVNARKGAVWVARVIGGPLVLAACDAARAVEAAGAKAVAWIMELEWNVDVSAWLPDVEPWVGRMWALLAGLGGWWDAWPS</sequence>
<comment type="caution">
    <text evidence="1">The sequence shown here is derived from an EMBL/GenBank/DDBJ whole genome shotgun (WGS) entry which is preliminary data.</text>
</comment>
<feature type="non-terminal residue" evidence="1">
    <location>
        <position position="492"/>
    </location>
</feature>
<organism evidence="1 2">
    <name type="scientific">Coemansia linderi</name>
    <dbReference type="NCBI Taxonomy" id="2663919"/>
    <lineage>
        <taxon>Eukaryota</taxon>
        <taxon>Fungi</taxon>
        <taxon>Fungi incertae sedis</taxon>
        <taxon>Zoopagomycota</taxon>
        <taxon>Kickxellomycotina</taxon>
        <taxon>Kickxellomycetes</taxon>
        <taxon>Kickxellales</taxon>
        <taxon>Kickxellaceae</taxon>
        <taxon>Coemansia</taxon>
    </lineage>
</organism>
<proteinExistence type="predicted"/>
<keyword evidence="2" id="KW-1185">Reference proteome</keyword>
<gene>
    <name evidence="1" type="ORF">GGI18_003496</name>
</gene>
<dbReference type="EMBL" id="JANBUK010001230">
    <property type="protein sequence ID" value="KAJ2783692.1"/>
    <property type="molecule type" value="Genomic_DNA"/>
</dbReference>
<dbReference type="Proteomes" id="UP001140066">
    <property type="component" value="Unassembled WGS sequence"/>
</dbReference>
<evidence type="ECO:0000313" key="1">
    <source>
        <dbReference type="EMBL" id="KAJ2783692.1"/>
    </source>
</evidence>
<evidence type="ECO:0000313" key="2">
    <source>
        <dbReference type="Proteomes" id="UP001140066"/>
    </source>
</evidence>